<sequence>MLYPTYLRRSDPFALMRSMMRDLDRGFWPPSRAAFPAVNVWQGSEAVAVTAELPGIEPGDIEISVKDNVLTLSGERKLPEVPEGARWHRNERGYGKFSRAIRLPFTASDNKVEAKMTNGVLRIAISRPEEEKPKKIEIKAALEKLER</sequence>
<evidence type="ECO:0000313" key="5">
    <source>
        <dbReference type="Proteomes" id="UP000478740"/>
    </source>
</evidence>
<dbReference type="InterPro" id="IPR031107">
    <property type="entry name" value="Small_HSP"/>
</dbReference>
<accession>A0A6L6J445</accession>
<dbReference type="CDD" id="cd06464">
    <property type="entry name" value="ACD_sHsps-like"/>
    <property type="match status" value="1"/>
</dbReference>
<dbReference type="PROSITE" id="PS01031">
    <property type="entry name" value="SHSP"/>
    <property type="match status" value="1"/>
</dbReference>
<name>A0A6L6J445_9RHOB</name>
<dbReference type="SUPFAM" id="SSF49764">
    <property type="entry name" value="HSP20-like chaperones"/>
    <property type="match status" value="1"/>
</dbReference>
<dbReference type="AlphaFoldDB" id="A0A6L6J445"/>
<evidence type="ECO:0000259" key="3">
    <source>
        <dbReference type="PROSITE" id="PS01031"/>
    </source>
</evidence>
<keyword evidence="5" id="KW-1185">Reference proteome</keyword>
<proteinExistence type="inferred from homology"/>
<evidence type="ECO:0000256" key="1">
    <source>
        <dbReference type="PROSITE-ProRule" id="PRU00285"/>
    </source>
</evidence>
<gene>
    <name evidence="4" type="ORF">GL284_20440</name>
</gene>
<dbReference type="Gene3D" id="2.60.40.790">
    <property type="match status" value="1"/>
</dbReference>
<comment type="similarity">
    <text evidence="1 2">Belongs to the small heat shock protein (HSP20) family.</text>
</comment>
<evidence type="ECO:0000313" key="4">
    <source>
        <dbReference type="EMBL" id="MTH66618.1"/>
    </source>
</evidence>
<feature type="domain" description="SHSP" evidence="3">
    <location>
        <begin position="29"/>
        <end position="141"/>
    </location>
</feature>
<evidence type="ECO:0000256" key="2">
    <source>
        <dbReference type="RuleBase" id="RU003616"/>
    </source>
</evidence>
<protein>
    <submittedName>
        <fullName evidence="4">Hsp20 family protein</fullName>
    </submittedName>
</protein>
<comment type="caution">
    <text evidence="4">The sequence shown here is derived from an EMBL/GenBank/DDBJ whole genome shotgun (WGS) entry which is preliminary data.</text>
</comment>
<reference evidence="4 5" key="1">
    <citation type="submission" date="2019-11" db="EMBL/GenBank/DDBJ databases">
        <authorList>
            <person name="Dong K."/>
        </authorList>
    </citation>
    <scope>NUCLEOTIDE SEQUENCE [LARGE SCALE GENOMIC DNA]</scope>
    <source>
        <strain evidence="4 5">DK608</strain>
    </source>
</reference>
<dbReference type="Pfam" id="PF00011">
    <property type="entry name" value="HSP20"/>
    <property type="match status" value="1"/>
</dbReference>
<dbReference type="PANTHER" id="PTHR11527">
    <property type="entry name" value="HEAT-SHOCK PROTEIN 20 FAMILY MEMBER"/>
    <property type="match status" value="1"/>
</dbReference>
<organism evidence="4 5">
    <name type="scientific">Paracoccus shanxieyensis</name>
    <dbReference type="NCBI Taxonomy" id="2675752"/>
    <lineage>
        <taxon>Bacteria</taxon>
        <taxon>Pseudomonadati</taxon>
        <taxon>Pseudomonadota</taxon>
        <taxon>Alphaproteobacteria</taxon>
        <taxon>Rhodobacterales</taxon>
        <taxon>Paracoccaceae</taxon>
        <taxon>Paracoccus</taxon>
    </lineage>
</organism>
<dbReference type="EMBL" id="WMII01000042">
    <property type="protein sequence ID" value="MTH66618.1"/>
    <property type="molecule type" value="Genomic_DNA"/>
</dbReference>
<dbReference type="RefSeq" id="WP_155046273.1">
    <property type="nucleotide sequence ID" value="NZ_WMIH01000042.1"/>
</dbReference>
<dbReference type="InterPro" id="IPR008978">
    <property type="entry name" value="HSP20-like_chaperone"/>
</dbReference>
<dbReference type="InterPro" id="IPR002068">
    <property type="entry name" value="A-crystallin/Hsp20_dom"/>
</dbReference>
<dbReference type="Proteomes" id="UP000478740">
    <property type="component" value="Unassembled WGS sequence"/>
</dbReference>